<keyword evidence="7" id="KW-0325">Glycoprotein</keyword>
<evidence type="ECO:0000256" key="9">
    <source>
        <dbReference type="ARBA" id="ARBA00048679"/>
    </source>
</evidence>
<dbReference type="Pfam" id="PF13947">
    <property type="entry name" value="GUB_WAK_bind"/>
    <property type="match status" value="1"/>
</dbReference>
<evidence type="ECO:0000256" key="5">
    <source>
        <dbReference type="ARBA" id="ARBA00022989"/>
    </source>
</evidence>
<comment type="catalytic activity">
    <reaction evidence="8">
        <text>L-threonyl-[protein] + ATP = O-phospho-L-threonyl-[protein] + ADP + H(+)</text>
        <dbReference type="Rhea" id="RHEA:46608"/>
        <dbReference type="Rhea" id="RHEA-COMP:11060"/>
        <dbReference type="Rhea" id="RHEA-COMP:11605"/>
        <dbReference type="ChEBI" id="CHEBI:15378"/>
        <dbReference type="ChEBI" id="CHEBI:30013"/>
        <dbReference type="ChEBI" id="CHEBI:30616"/>
        <dbReference type="ChEBI" id="CHEBI:61977"/>
        <dbReference type="ChEBI" id="CHEBI:456216"/>
        <dbReference type="EC" id="2.7.11.1"/>
    </reaction>
</comment>
<dbReference type="GO" id="GO:0030247">
    <property type="term" value="F:polysaccharide binding"/>
    <property type="evidence" value="ECO:0007669"/>
    <property type="project" value="InterPro"/>
</dbReference>
<name>A0AAV5LQQ1_9ROSI</name>
<evidence type="ECO:0000256" key="4">
    <source>
        <dbReference type="ARBA" id="ARBA00022729"/>
    </source>
</evidence>
<dbReference type="InterPro" id="IPR032872">
    <property type="entry name" value="WAK_assoc_C"/>
</dbReference>
<dbReference type="Pfam" id="PF14380">
    <property type="entry name" value="WAK_assoc"/>
    <property type="match status" value="1"/>
</dbReference>
<comment type="catalytic activity">
    <reaction evidence="9">
        <text>L-seryl-[protein] + ATP = O-phospho-L-seryl-[protein] + ADP + H(+)</text>
        <dbReference type="Rhea" id="RHEA:17989"/>
        <dbReference type="Rhea" id="RHEA-COMP:9863"/>
        <dbReference type="Rhea" id="RHEA-COMP:11604"/>
        <dbReference type="ChEBI" id="CHEBI:15378"/>
        <dbReference type="ChEBI" id="CHEBI:29999"/>
        <dbReference type="ChEBI" id="CHEBI:30616"/>
        <dbReference type="ChEBI" id="CHEBI:83421"/>
        <dbReference type="ChEBI" id="CHEBI:456216"/>
        <dbReference type="EC" id="2.7.11.1"/>
    </reaction>
</comment>
<dbReference type="PANTHER" id="PTHR33138">
    <property type="entry name" value="OS01G0690200 PROTEIN"/>
    <property type="match status" value="1"/>
</dbReference>
<evidence type="ECO:0000256" key="8">
    <source>
        <dbReference type="ARBA" id="ARBA00047899"/>
    </source>
</evidence>
<dbReference type="Proteomes" id="UP001054252">
    <property type="component" value="Unassembled WGS sequence"/>
</dbReference>
<protein>
    <recommendedName>
        <fullName evidence="2">non-specific serine/threonine protein kinase</fullName>
        <ecNumber evidence="2">2.7.11.1</ecNumber>
    </recommendedName>
</protein>
<keyword evidence="6" id="KW-0472">Membrane</keyword>
<evidence type="ECO:0000256" key="1">
    <source>
        <dbReference type="ARBA" id="ARBA00004167"/>
    </source>
</evidence>
<evidence type="ECO:0000259" key="10">
    <source>
        <dbReference type="Pfam" id="PF13947"/>
    </source>
</evidence>
<comment type="caution">
    <text evidence="12">The sequence shown here is derived from an EMBL/GenBank/DDBJ whole genome shotgun (WGS) entry which is preliminary data.</text>
</comment>
<feature type="domain" description="Wall-associated receptor kinase C-terminal" evidence="11">
    <location>
        <begin position="95"/>
        <end position="171"/>
    </location>
</feature>
<gene>
    <name evidence="12" type="ORF">SLEP1_g47222</name>
</gene>
<evidence type="ECO:0000313" key="13">
    <source>
        <dbReference type="Proteomes" id="UP001054252"/>
    </source>
</evidence>
<evidence type="ECO:0000259" key="11">
    <source>
        <dbReference type="Pfam" id="PF14380"/>
    </source>
</evidence>
<dbReference type="AlphaFoldDB" id="A0AAV5LQQ1"/>
<dbReference type="GO" id="GO:0004674">
    <property type="term" value="F:protein serine/threonine kinase activity"/>
    <property type="evidence" value="ECO:0007669"/>
    <property type="project" value="UniProtKB-KW"/>
</dbReference>
<evidence type="ECO:0000256" key="6">
    <source>
        <dbReference type="ARBA" id="ARBA00023136"/>
    </source>
</evidence>
<dbReference type="EC" id="2.7.11.1" evidence="2"/>
<evidence type="ECO:0000256" key="3">
    <source>
        <dbReference type="ARBA" id="ARBA00022692"/>
    </source>
</evidence>
<proteinExistence type="predicted"/>
<dbReference type="InterPro" id="IPR025287">
    <property type="entry name" value="WAK_GUB"/>
</dbReference>
<organism evidence="12 13">
    <name type="scientific">Rubroshorea leprosula</name>
    <dbReference type="NCBI Taxonomy" id="152421"/>
    <lineage>
        <taxon>Eukaryota</taxon>
        <taxon>Viridiplantae</taxon>
        <taxon>Streptophyta</taxon>
        <taxon>Embryophyta</taxon>
        <taxon>Tracheophyta</taxon>
        <taxon>Spermatophyta</taxon>
        <taxon>Magnoliopsida</taxon>
        <taxon>eudicotyledons</taxon>
        <taxon>Gunneridae</taxon>
        <taxon>Pentapetalae</taxon>
        <taxon>rosids</taxon>
        <taxon>malvids</taxon>
        <taxon>Malvales</taxon>
        <taxon>Dipterocarpaceae</taxon>
        <taxon>Rubroshorea</taxon>
    </lineage>
</organism>
<dbReference type="EMBL" id="BPVZ01000134">
    <property type="protein sequence ID" value="GKV39464.1"/>
    <property type="molecule type" value="Genomic_DNA"/>
</dbReference>
<reference evidence="12 13" key="1">
    <citation type="journal article" date="2021" name="Commun. Biol.">
        <title>The genome of Shorea leprosula (Dipterocarpaceae) highlights the ecological relevance of drought in aseasonal tropical rainforests.</title>
        <authorList>
            <person name="Ng K.K.S."/>
            <person name="Kobayashi M.J."/>
            <person name="Fawcett J.A."/>
            <person name="Hatakeyama M."/>
            <person name="Paape T."/>
            <person name="Ng C.H."/>
            <person name="Ang C.C."/>
            <person name="Tnah L.H."/>
            <person name="Lee C.T."/>
            <person name="Nishiyama T."/>
            <person name="Sese J."/>
            <person name="O'Brien M.J."/>
            <person name="Copetti D."/>
            <person name="Mohd Noor M.I."/>
            <person name="Ong R.C."/>
            <person name="Putra M."/>
            <person name="Sireger I.Z."/>
            <person name="Indrioko S."/>
            <person name="Kosugi Y."/>
            <person name="Izuno A."/>
            <person name="Isagi Y."/>
            <person name="Lee S.L."/>
            <person name="Shimizu K.K."/>
        </authorList>
    </citation>
    <scope>NUCLEOTIDE SEQUENCE [LARGE SCALE GENOMIC DNA]</scope>
    <source>
        <strain evidence="12">214</strain>
    </source>
</reference>
<keyword evidence="13" id="KW-1185">Reference proteome</keyword>
<sequence>MPQSCGNGPYISYPFWIFQEQDSFRGYPNFEITCKNNSPVLIISDDNYFIKDIWYSNNTFVVVNVVVYEEMCPIPLQNATFDRTPFNAASNTSSYSSAVFHEEGLESSNYYLGSCQSFVNAPVYMDMDTSSNFTSLLKANYSEILRMGFLLNWTAHSCSNCESSGGRCGVVMISSFVFARIGLIPKRAMMVIP</sequence>
<evidence type="ECO:0000256" key="2">
    <source>
        <dbReference type="ARBA" id="ARBA00012513"/>
    </source>
</evidence>
<evidence type="ECO:0000313" key="12">
    <source>
        <dbReference type="EMBL" id="GKV39464.1"/>
    </source>
</evidence>
<dbReference type="PANTHER" id="PTHR33138:SF75">
    <property type="entry name" value="WALL-ASSOCIATED RECEPTOR KINASE GALACTURONAN-BINDING DOMAIN-CONTAINING PROTEIN"/>
    <property type="match status" value="1"/>
</dbReference>
<comment type="subcellular location">
    <subcellularLocation>
        <location evidence="1">Membrane</location>
        <topology evidence="1">Single-pass membrane protein</topology>
    </subcellularLocation>
</comment>
<feature type="domain" description="Wall-associated receptor kinase galacturonan-binding" evidence="10">
    <location>
        <begin position="3"/>
        <end position="63"/>
    </location>
</feature>
<dbReference type="GO" id="GO:0016020">
    <property type="term" value="C:membrane"/>
    <property type="evidence" value="ECO:0007669"/>
    <property type="project" value="UniProtKB-SubCell"/>
</dbReference>
<keyword evidence="4" id="KW-0732">Signal</keyword>
<keyword evidence="3" id="KW-0812">Transmembrane</keyword>
<keyword evidence="5" id="KW-1133">Transmembrane helix</keyword>
<accession>A0AAV5LQQ1</accession>
<evidence type="ECO:0000256" key="7">
    <source>
        <dbReference type="ARBA" id="ARBA00023180"/>
    </source>
</evidence>